<protein>
    <submittedName>
        <fullName evidence="1">Accessory Sec system protein Asp3</fullName>
    </submittedName>
</protein>
<dbReference type="InterPro" id="IPR022259">
    <property type="entry name" value="Acessory_Sec_prot_Asp3"/>
</dbReference>
<evidence type="ECO:0000313" key="1">
    <source>
        <dbReference type="EMBL" id="OUK02788.1"/>
    </source>
</evidence>
<dbReference type="NCBIfam" id="TIGR03711">
    <property type="entry name" value="acc_sec_asp3"/>
    <property type="match status" value="1"/>
</dbReference>
<gene>
    <name evidence="1" type="ORF">BZZ03_10975</name>
</gene>
<name>A0A252CAL1_9LACT</name>
<evidence type="ECO:0000313" key="2">
    <source>
        <dbReference type="Proteomes" id="UP000194606"/>
    </source>
</evidence>
<comment type="caution">
    <text evidence="1">The sequence shown here is derived from an EMBL/GenBank/DDBJ whole genome shotgun (WGS) entry which is preliminary data.</text>
</comment>
<dbReference type="GO" id="GO:0015031">
    <property type="term" value="P:protein transport"/>
    <property type="evidence" value="ECO:0007669"/>
    <property type="project" value="InterPro"/>
</dbReference>
<organism evidence="1 2">
    <name type="scientific">Lactococcus petauri</name>
    <dbReference type="NCBI Taxonomy" id="1940789"/>
    <lineage>
        <taxon>Bacteria</taxon>
        <taxon>Bacillati</taxon>
        <taxon>Bacillota</taxon>
        <taxon>Bacilli</taxon>
        <taxon>Lactobacillales</taxon>
        <taxon>Streptococcaceae</taxon>
        <taxon>Lactococcus</taxon>
    </lineage>
</organism>
<dbReference type="Proteomes" id="UP000194606">
    <property type="component" value="Unassembled WGS sequence"/>
</dbReference>
<dbReference type="RefSeq" id="WP_086583304.1">
    <property type="nucleotide sequence ID" value="NZ_CP127854.1"/>
</dbReference>
<dbReference type="AlphaFoldDB" id="A0A252CAL1"/>
<accession>A0A252CAL1</accession>
<dbReference type="Pfam" id="PF15432">
    <property type="entry name" value="Sec-ASP3"/>
    <property type="match status" value="1"/>
</dbReference>
<reference evidence="1 2" key="1">
    <citation type="submission" date="2017-02" db="EMBL/GenBank/DDBJ databases">
        <authorList>
            <person name="Peterson S.W."/>
        </authorList>
    </citation>
    <scope>NUCLEOTIDE SEQUENCE [LARGE SCALE GENOMIC DNA]</scope>
    <source>
        <strain evidence="1">159469</strain>
    </source>
</reference>
<dbReference type="EMBL" id="MUIZ01000012">
    <property type="protein sequence ID" value="OUK02788.1"/>
    <property type="molecule type" value="Genomic_DNA"/>
</dbReference>
<sequence length="168" mass="19082">MRFEIDWTSALIDIYKYGSTVTMRDSEIFFKNTNLPPGAVIATWGSNITYQQVRTPLQLPLLKKGESYCLSFNGQILPEHSIMLQIIFLDRGGKVIEKQVLPSKGGDFTYIKNAYAYSIAIISVGLNEMTFSKLSISSIERGGQGSKKYKTKCEENKKLIKKKENFYE</sequence>
<proteinExistence type="predicted"/>